<dbReference type="Proteomes" id="UP000245138">
    <property type="component" value="Unassembled WGS sequence"/>
</dbReference>
<gene>
    <name evidence="1" type="ORF">B4923_09710</name>
</gene>
<comment type="caution">
    <text evidence="1">The sequence shown here is derived from an EMBL/GenBank/DDBJ whole genome shotgun (WGS) entry which is preliminary data.</text>
</comment>
<reference evidence="1 2" key="1">
    <citation type="submission" date="2018-04" db="EMBL/GenBank/DDBJ databases">
        <title>Brenneria corticis sp.nov.</title>
        <authorList>
            <person name="Li Y."/>
        </authorList>
    </citation>
    <scope>NUCLEOTIDE SEQUENCE [LARGE SCALE GENOMIC DNA]</scope>
    <source>
        <strain evidence="1 2">LMG 27715</strain>
    </source>
</reference>
<accession>A0A2U1TTR0</accession>
<protein>
    <submittedName>
        <fullName evidence="1">Type III secretion protein</fullName>
    </submittedName>
</protein>
<keyword evidence="2" id="KW-1185">Reference proteome</keyword>
<evidence type="ECO:0000313" key="2">
    <source>
        <dbReference type="Proteomes" id="UP000245138"/>
    </source>
</evidence>
<dbReference type="EMBL" id="QDKJ01000006">
    <property type="protein sequence ID" value="PWC12795.1"/>
    <property type="molecule type" value="Genomic_DNA"/>
</dbReference>
<organism evidence="1 2">
    <name type="scientific">Brenneria roseae subsp. americana</name>
    <dbReference type="NCBI Taxonomy" id="1508507"/>
    <lineage>
        <taxon>Bacteria</taxon>
        <taxon>Pseudomonadati</taxon>
        <taxon>Pseudomonadota</taxon>
        <taxon>Gammaproteobacteria</taxon>
        <taxon>Enterobacterales</taxon>
        <taxon>Pectobacteriaceae</taxon>
        <taxon>Brenneria</taxon>
    </lineage>
</organism>
<proteinExistence type="predicted"/>
<evidence type="ECO:0000313" key="1">
    <source>
        <dbReference type="EMBL" id="PWC12795.1"/>
    </source>
</evidence>
<dbReference type="RefSeq" id="WP_109054148.1">
    <property type="nucleotide sequence ID" value="NZ_QDKJ01000006.1"/>
</dbReference>
<dbReference type="OrthoDB" id="6424590at2"/>
<name>A0A2U1TTR0_9GAMM</name>
<sequence length="120" mass="13544">MTEHAEVFPHQQDFVAAIAHLPAGLWRVNDDATFYFQRLSARSQTPDVLLCLTLMPGRRYPGGIRQVLQQRFQQAEALGECYLSMDARQRLILRRTLPISAARYPQAVADLLRLAGLPPA</sequence>
<dbReference type="AlphaFoldDB" id="A0A2U1TTR0"/>